<protein>
    <recommendedName>
        <fullName evidence="1">Endonuclease/exonuclease/phosphatase domain-containing protein</fullName>
    </recommendedName>
</protein>
<evidence type="ECO:0000313" key="2">
    <source>
        <dbReference type="EMBL" id="CAD6961988.1"/>
    </source>
</evidence>
<reference evidence="2 3" key="1">
    <citation type="submission" date="2020-10" db="EMBL/GenBank/DDBJ databases">
        <authorList>
            <person name="Sedaghatjoo S."/>
        </authorList>
    </citation>
    <scope>NUCLEOTIDE SEQUENCE [LARGE SCALE GENOMIC DNA]</scope>
    <source>
        <strain evidence="2 3">LLFL</strain>
    </source>
</reference>
<dbReference type="Gene3D" id="3.60.10.10">
    <property type="entry name" value="Endonuclease/exonuclease/phosphatase"/>
    <property type="match status" value="1"/>
</dbReference>
<dbReference type="PANTHER" id="PTHR33481:SF1">
    <property type="entry name" value="ENDONUCLEASE_EXONUCLEASE_PHOSPHATASE DOMAIN-CONTAINING PROTEIN-RELATED"/>
    <property type="match status" value="1"/>
</dbReference>
<dbReference type="OrthoDB" id="412006at2759"/>
<dbReference type="InterPro" id="IPR036691">
    <property type="entry name" value="Endo/exonu/phosph_ase_sf"/>
</dbReference>
<dbReference type="EMBL" id="CAJHJF010007223">
    <property type="protein sequence ID" value="CAD6961988.1"/>
    <property type="molecule type" value="Genomic_DNA"/>
</dbReference>
<dbReference type="AlphaFoldDB" id="A0A9N8M7T2"/>
<dbReference type="Pfam" id="PF14529">
    <property type="entry name" value="Exo_endo_phos_2"/>
    <property type="match status" value="1"/>
</dbReference>
<proteinExistence type="predicted"/>
<keyword evidence="3" id="KW-1185">Reference proteome</keyword>
<dbReference type="Proteomes" id="UP000836404">
    <property type="component" value="Unassembled WGS sequence"/>
</dbReference>
<gene>
    <name evidence="2" type="ORF">JKILLFL_G9253</name>
</gene>
<dbReference type="InterPro" id="IPR005135">
    <property type="entry name" value="Endo/exonuclease/phosphatase"/>
</dbReference>
<dbReference type="PANTHER" id="PTHR33481">
    <property type="entry name" value="REVERSE TRANSCRIPTASE"/>
    <property type="match status" value="1"/>
</dbReference>
<dbReference type="SUPFAM" id="SSF56219">
    <property type="entry name" value="DNase I-like"/>
    <property type="match status" value="1"/>
</dbReference>
<evidence type="ECO:0000313" key="3">
    <source>
        <dbReference type="Proteomes" id="UP000836404"/>
    </source>
</evidence>
<evidence type="ECO:0000259" key="1">
    <source>
        <dbReference type="Pfam" id="PF14529"/>
    </source>
</evidence>
<feature type="domain" description="Endonuclease/exonuclease/phosphatase" evidence="1">
    <location>
        <begin position="12"/>
        <end position="134"/>
    </location>
</feature>
<name>A0A9N8M7T2_9BASI</name>
<sequence length="466" mass="50828">MDLHAPRGRKLRIVNVYNAPHGSEGCGDGAAAFMSLPEVDSPCLVGGDFNLHHEDWSVESWAGSVTAQASDFAAFISDHDWALGLEPGSVTRPSTSGGSAIDLVLGNLALDSRGWLRSCEVQTDLAAGSDHLPILTVLACGTSTPLERVLRFRFDRADWDAFPRSTIDRLAEALRSCIYSAMLHSIPRTPTTGQGHPWWTPECSAATRTTADLERECVTSAVAGLLNLPLFEAVEQARATAKRTLRRARETFYRTQADQIEGNQIFTARKWALGVRQYASPALQDVQGNVFATPAEKRQHLQQTLIPDRDFEDPIAVFQQLPARATAADHHPLTRDEFRSAVWSAAPDKAPGADEITGRAIREGWDSLEDPLFALASACLDTGYFSSCFRHAVLSVMRKGGNRDPSLARSYRLIALLPVLGKVLEKIVASRVTWLAQARGVVPWTQFGGMPHGTPKHNRCGSRAGA</sequence>
<organism evidence="2 3">
    <name type="scientific">Tilletia laevis</name>
    <dbReference type="NCBI Taxonomy" id="157183"/>
    <lineage>
        <taxon>Eukaryota</taxon>
        <taxon>Fungi</taxon>
        <taxon>Dikarya</taxon>
        <taxon>Basidiomycota</taxon>
        <taxon>Ustilaginomycotina</taxon>
        <taxon>Exobasidiomycetes</taxon>
        <taxon>Tilletiales</taxon>
        <taxon>Tilletiaceae</taxon>
        <taxon>Tilletia</taxon>
    </lineage>
</organism>
<dbReference type="GO" id="GO:0003824">
    <property type="term" value="F:catalytic activity"/>
    <property type="evidence" value="ECO:0007669"/>
    <property type="project" value="InterPro"/>
</dbReference>
<accession>A0A9N8M7T2</accession>
<comment type="caution">
    <text evidence="2">The sequence shown here is derived from an EMBL/GenBank/DDBJ whole genome shotgun (WGS) entry which is preliminary data.</text>
</comment>